<dbReference type="Proteomes" id="UP000011863">
    <property type="component" value="Chromosome"/>
</dbReference>
<keyword evidence="1" id="KW-1133">Transmembrane helix</keyword>
<proteinExistence type="predicted"/>
<protein>
    <recommendedName>
        <fullName evidence="2">DUF2510 domain-containing protein</fullName>
    </recommendedName>
</protein>
<organism evidence="3 4">
    <name type="scientific">Ilumatobacter coccineus (strain NBRC 103263 / KCTC 29153 / YM16-304)</name>
    <dbReference type="NCBI Taxonomy" id="1313172"/>
    <lineage>
        <taxon>Bacteria</taxon>
        <taxon>Bacillati</taxon>
        <taxon>Actinomycetota</taxon>
        <taxon>Acidimicrobiia</taxon>
        <taxon>Acidimicrobiales</taxon>
        <taxon>Ilumatobacteraceae</taxon>
        <taxon>Ilumatobacter</taxon>
    </lineage>
</organism>
<feature type="domain" description="DUF2510" evidence="2">
    <location>
        <begin position="13"/>
        <end position="40"/>
    </location>
</feature>
<dbReference type="InterPro" id="IPR018929">
    <property type="entry name" value="DUF2510"/>
</dbReference>
<name>A0A6C7E8Q3_ILUCY</name>
<sequence>MSEPRADTHPADWYPDPGGRYDLRYFNGTSWTADVSTSGQRYVDPVIGAPGGDGGPTGRNGRAIAALVLGIVGLLTAWMPFFFVVGAVASVLAVVFATVALRRMDAAGSGRGPAVAGLVTGGIGCVAAIGGFFFTVALSNAIDAYENPGPHEVAITNCVETGSSIWSAEGTITNLDDEPHDYVIDVRFARSGTDNAQRTARVEVESLEPGTSTTFEVQRSTAIDDISCSVADVHGPMPFGIDFD</sequence>
<feature type="transmembrane region" description="Helical" evidence="1">
    <location>
        <begin position="77"/>
        <end position="101"/>
    </location>
</feature>
<gene>
    <name evidence="3" type="ORF">YM304_24660</name>
</gene>
<keyword evidence="1" id="KW-0472">Membrane</keyword>
<evidence type="ECO:0000256" key="1">
    <source>
        <dbReference type="SAM" id="Phobius"/>
    </source>
</evidence>
<keyword evidence="1" id="KW-0812">Transmembrane</keyword>
<keyword evidence="4" id="KW-1185">Reference proteome</keyword>
<dbReference type="Pfam" id="PF10708">
    <property type="entry name" value="DUF2510"/>
    <property type="match status" value="1"/>
</dbReference>
<evidence type="ECO:0000259" key="2">
    <source>
        <dbReference type="Pfam" id="PF10708"/>
    </source>
</evidence>
<dbReference type="RefSeq" id="WP_015442027.1">
    <property type="nucleotide sequence ID" value="NC_020520.1"/>
</dbReference>
<reference evidence="3 4" key="1">
    <citation type="journal article" date="2013" name="Int. J. Syst. Evol. Microbiol.">
        <title>Ilumatobacter nonamiense sp. nov. and Ilumatobacter coccineum sp. nov., isolated from seashore sand.</title>
        <authorList>
            <person name="Matsumoto A."/>
            <person name="Kasai H."/>
            <person name="Matsuo Y."/>
            <person name="Shizuri Y."/>
            <person name="Ichikawa N."/>
            <person name="Fujita N."/>
            <person name="Omura S."/>
            <person name="Takahashi Y."/>
        </authorList>
    </citation>
    <scope>NUCLEOTIDE SEQUENCE [LARGE SCALE GENOMIC DNA]</scope>
    <source>
        <strain evidence="4">NBRC 103263 / KCTC 29153 / YM16-304</strain>
    </source>
</reference>
<dbReference type="EMBL" id="AP012057">
    <property type="protein sequence ID" value="BAN02780.1"/>
    <property type="molecule type" value="Genomic_DNA"/>
</dbReference>
<accession>A0A6C7E8Q3</accession>
<dbReference type="AlphaFoldDB" id="A0A6C7E8Q3"/>
<feature type="transmembrane region" description="Helical" evidence="1">
    <location>
        <begin position="113"/>
        <end position="138"/>
    </location>
</feature>
<dbReference type="KEGG" id="aym:YM304_24660"/>
<evidence type="ECO:0000313" key="3">
    <source>
        <dbReference type="EMBL" id="BAN02780.1"/>
    </source>
</evidence>
<evidence type="ECO:0000313" key="4">
    <source>
        <dbReference type="Proteomes" id="UP000011863"/>
    </source>
</evidence>